<dbReference type="InterPro" id="IPR001680">
    <property type="entry name" value="WD40_rpt"/>
</dbReference>
<evidence type="ECO:0000256" key="6">
    <source>
        <dbReference type="ARBA" id="ARBA00022824"/>
    </source>
</evidence>
<dbReference type="SUPFAM" id="SSF50978">
    <property type="entry name" value="WD40 repeat-like"/>
    <property type="match status" value="1"/>
</dbReference>
<keyword evidence="4 13" id="KW-0812">Transmembrane</keyword>
<dbReference type="Gene3D" id="2.130.10.10">
    <property type="entry name" value="YVTN repeat-like/Quinoprotein amine dehydrogenase"/>
    <property type="match status" value="1"/>
</dbReference>
<feature type="region of interest" description="Disordered" evidence="12">
    <location>
        <begin position="112"/>
        <end position="151"/>
    </location>
</feature>
<evidence type="ECO:0000256" key="10">
    <source>
        <dbReference type="ARBA" id="ARBA00023136"/>
    </source>
</evidence>
<reference evidence="14" key="1">
    <citation type="submission" date="2018-08" db="EMBL/GenBank/DDBJ databases">
        <authorList>
            <person name="Cornetti L."/>
        </authorList>
    </citation>
    <scope>NUCLEOTIDE SEQUENCE</scope>
    <source>
        <strain evidence="14">CH-H-2</strain>
    </source>
</reference>
<evidence type="ECO:0000256" key="12">
    <source>
        <dbReference type="SAM" id="MobiDB-lite"/>
    </source>
</evidence>
<feature type="compositionally biased region" description="Basic and acidic residues" evidence="12">
    <location>
        <begin position="120"/>
        <end position="140"/>
    </location>
</feature>
<evidence type="ECO:0000256" key="3">
    <source>
        <dbReference type="ARBA" id="ARBA00022574"/>
    </source>
</evidence>
<keyword evidence="7" id="KW-0931">ER-Golgi transport</keyword>
<dbReference type="InterPro" id="IPR036322">
    <property type="entry name" value="WD40_repeat_dom_sf"/>
</dbReference>
<feature type="transmembrane region" description="Helical" evidence="13">
    <location>
        <begin position="413"/>
        <end position="437"/>
    </location>
</feature>
<evidence type="ECO:0000256" key="1">
    <source>
        <dbReference type="ARBA" id="ARBA00004389"/>
    </source>
</evidence>
<evidence type="ECO:0000256" key="5">
    <source>
        <dbReference type="ARBA" id="ARBA00022737"/>
    </source>
</evidence>
<dbReference type="GO" id="GO:0015031">
    <property type="term" value="P:protein transport"/>
    <property type="evidence" value="ECO:0007669"/>
    <property type="project" value="UniProtKB-KW"/>
</dbReference>
<dbReference type="SMART" id="SM00320">
    <property type="entry name" value="WD40"/>
    <property type="match status" value="4"/>
</dbReference>
<keyword evidence="8" id="KW-0653">Protein transport</keyword>
<dbReference type="InterPro" id="IPR045260">
    <property type="entry name" value="Sec12-like"/>
</dbReference>
<evidence type="ECO:0000256" key="4">
    <source>
        <dbReference type="ARBA" id="ARBA00022692"/>
    </source>
</evidence>
<evidence type="ECO:0000256" key="9">
    <source>
        <dbReference type="ARBA" id="ARBA00022989"/>
    </source>
</evidence>
<evidence type="ECO:0000313" key="14">
    <source>
        <dbReference type="EMBL" id="SVE92451.1"/>
    </source>
</evidence>
<feature type="repeat" description="WD" evidence="11">
    <location>
        <begin position="185"/>
        <end position="216"/>
    </location>
</feature>
<evidence type="ECO:0000256" key="11">
    <source>
        <dbReference type="PROSITE-ProRule" id="PRU00221"/>
    </source>
</evidence>
<protein>
    <submittedName>
        <fullName evidence="14">EOG090X07XQ</fullName>
    </submittedName>
</protein>
<keyword evidence="3 11" id="KW-0853">WD repeat</keyword>
<dbReference type="GO" id="GO:0006888">
    <property type="term" value="P:endoplasmic reticulum to Golgi vesicle-mediated transport"/>
    <property type="evidence" value="ECO:0007669"/>
    <property type="project" value="TreeGrafter"/>
</dbReference>
<name>A0A4Y7NGY3_9CRUS</name>
<dbReference type="PANTHER" id="PTHR23284">
    <property type="entry name" value="PROLACTIN REGULATORY ELEMENT BINDING PROTEIN"/>
    <property type="match status" value="1"/>
</dbReference>
<evidence type="ECO:0000256" key="7">
    <source>
        <dbReference type="ARBA" id="ARBA00022892"/>
    </source>
</evidence>
<dbReference type="Pfam" id="PF00400">
    <property type="entry name" value="WD40"/>
    <property type="match status" value="3"/>
</dbReference>
<evidence type="ECO:0000256" key="13">
    <source>
        <dbReference type="SAM" id="Phobius"/>
    </source>
</evidence>
<evidence type="ECO:0000256" key="8">
    <source>
        <dbReference type="ARBA" id="ARBA00022927"/>
    </source>
</evidence>
<evidence type="ECO:0000256" key="2">
    <source>
        <dbReference type="ARBA" id="ARBA00022448"/>
    </source>
</evidence>
<keyword evidence="5" id="KW-0677">Repeat</keyword>
<dbReference type="InterPro" id="IPR015943">
    <property type="entry name" value="WD40/YVTN_repeat-like_dom_sf"/>
</dbReference>
<dbReference type="GO" id="GO:0003400">
    <property type="term" value="P:regulation of COPII vesicle coating"/>
    <property type="evidence" value="ECO:0007669"/>
    <property type="project" value="TreeGrafter"/>
</dbReference>
<keyword evidence="10 13" id="KW-0472">Membrane</keyword>
<keyword evidence="2" id="KW-0813">Transport</keyword>
<organism evidence="14">
    <name type="scientific">Megafenestra aurita</name>
    <dbReference type="NCBI Taxonomy" id="2291010"/>
    <lineage>
        <taxon>Eukaryota</taxon>
        <taxon>Metazoa</taxon>
        <taxon>Ecdysozoa</taxon>
        <taxon>Arthropoda</taxon>
        <taxon>Crustacea</taxon>
        <taxon>Branchiopoda</taxon>
        <taxon>Diplostraca</taxon>
        <taxon>Cladocera</taxon>
        <taxon>Anomopoda</taxon>
        <taxon>Daphniidae</taxon>
        <taxon>Megafenestra</taxon>
    </lineage>
</organism>
<proteinExistence type="evidence at transcript level"/>
<feature type="repeat" description="WD" evidence="11">
    <location>
        <begin position="217"/>
        <end position="258"/>
    </location>
</feature>
<comment type="subcellular location">
    <subcellularLocation>
        <location evidence="1">Endoplasmic reticulum membrane</location>
        <topology evidence="1">Single-pass membrane protein</topology>
    </subcellularLocation>
</comment>
<dbReference type="GO" id="GO:0005085">
    <property type="term" value="F:guanyl-nucleotide exchange factor activity"/>
    <property type="evidence" value="ECO:0007669"/>
    <property type="project" value="InterPro"/>
</dbReference>
<accession>A0A4Y7NGY3</accession>
<gene>
    <name evidence="14" type="primary">EOG090X07XQ</name>
</gene>
<dbReference type="EMBL" id="LR022832">
    <property type="protein sequence ID" value="SVE92451.1"/>
    <property type="molecule type" value="mRNA"/>
</dbReference>
<keyword evidence="9 13" id="KW-1133">Transmembrane helix</keyword>
<dbReference type="PROSITE" id="PS50082">
    <property type="entry name" value="WD_REPEATS_2"/>
    <property type="match status" value="2"/>
</dbReference>
<dbReference type="AlphaFoldDB" id="A0A4Y7NGY3"/>
<dbReference type="GO" id="GO:0005789">
    <property type="term" value="C:endoplasmic reticulum membrane"/>
    <property type="evidence" value="ECO:0007669"/>
    <property type="project" value="UniProtKB-SubCell"/>
</dbReference>
<dbReference type="PANTHER" id="PTHR23284:SF0">
    <property type="entry name" value="PROLACTIN REGULATORY ELEMENT-BINDING PROTEIN"/>
    <property type="match status" value="1"/>
</dbReference>
<dbReference type="PROSITE" id="PS50294">
    <property type="entry name" value="WD_REPEATS_REGION"/>
    <property type="match status" value="1"/>
</dbReference>
<sequence>MGPPKEYRGDPAAKVNFPLYAVEMLTERHFVVAGGGGAAKTGVYNGFATYELTFNGEHCVATEVGKHDTGSRAVMNCASFQDVKSKKLYFVGGLDDHSQLYMMTKKFEIARSHSYSDQNDNDKSPENPSRKRKPSIKENDSFDSSKSPESLRKGLLSQRRLRMLAHPMDSIKSDKSPTESFQKVVRVSPNGKLMVTGGCDGYVRLWQFPSFKPLRDIKAHEKEVDDVDFSPDSQKIVSLSKDGCVFVWSSKDGHKLCQLEWSPPDKAKYLFKRCRFSVGESEGQRPRLFTIANPVANSKFPSFLQLWDTSSFLLIKSIPHKSALSALATSPCGKFVAVGSMSDGFVDIYTAYNLQLIKHVENAHSNFITGLAFVPCHTEVGQNITGFSDGAVISISVDNQIRLHRIEPRRWSLPLWVAMLLIFVVVCLSFVLCSYLGL</sequence>
<keyword evidence="6" id="KW-0256">Endoplasmic reticulum</keyword>